<accession>A0A516H3T4</accession>
<name>A0A516H3T4_9PROT</name>
<reference evidence="3 4" key="1">
    <citation type="submission" date="2019-07" db="EMBL/GenBank/DDBJ databases">
        <title>Genome sequencing for Ferrovibrio sp. K5.</title>
        <authorList>
            <person name="Park S.-J."/>
        </authorList>
    </citation>
    <scope>NUCLEOTIDE SEQUENCE [LARGE SCALE GENOMIC DNA]</scope>
    <source>
        <strain evidence="3 4">K5</strain>
    </source>
</reference>
<sequence length="172" mass="18665">MSARNLLIAASVIATGFAGGIALAQPVSQPGAPTTQVQRADHVRPAPGQFIEGRIAFLKAELKLTAQQTPLFDKLADEMRTGAKAMQERHAQRQQASAQGTAPASQSALEKLERRSTAMKEMTTVQDRYLAAFRPLYQSLSDDQKKTADLLFARGDHLGGHPGGKHRMHKSH</sequence>
<evidence type="ECO:0000313" key="3">
    <source>
        <dbReference type="EMBL" id="QDO98431.1"/>
    </source>
</evidence>
<feature type="signal peptide" evidence="2">
    <location>
        <begin position="1"/>
        <end position="24"/>
    </location>
</feature>
<keyword evidence="4" id="KW-1185">Reference proteome</keyword>
<gene>
    <name evidence="3" type="ORF">FNB15_14615</name>
</gene>
<evidence type="ECO:0000256" key="2">
    <source>
        <dbReference type="SAM" id="SignalP"/>
    </source>
</evidence>
<dbReference type="EMBL" id="CP041636">
    <property type="protein sequence ID" value="QDO98431.1"/>
    <property type="molecule type" value="Genomic_DNA"/>
</dbReference>
<dbReference type="Pfam" id="PF07813">
    <property type="entry name" value="LTXXQ"/>
    <property type="match status" value="1"/>
</dbReference>
<protein>
    <recommendedName>
        <fullName evidence="5">Spy/CpxP family protein refolding chaperone</fullName>
    </recommendedName>
</protein>
<evidence type="ECO:0000256" key="1">
    <source>
        <dbReference type="SAM" id="MobiDB-lite"/>
    </source>
</evidence>
<dbReference type="GO" id="GO:0042597">
    <property type="term" value="C:periplasmic space"/>
    <property type="evidence" value="ECO:0007669"/>
    <property type="project" value="InterPro"/>
</dbReference>
<dbReference type="KEGG" id="fer:FNB15_14615"/>
<dbReference type="AlphaFoldDB" id="A0A516H3T4"/>
<dbReference type="InterPro" id="IPR012899">
    <property type="entry name" value="LTXXQ"/>
</dbReference>
<feature type="region of interest" description="Disordered" evidence="1">
    <location>
        <begin position="82"/>
        <end position="114"/>
    </location>
</feature>
<keyword evidence="2" id="KW-0732">Signal</keyword>
<organism evidence="3 4">
    <name type="scientific">Ferrovibrio terrae</name>
    <dbReference type="NCBI Taxonomy" id="2594003"/>
    <lineage>
        <taxon>Bacteria</taxon>
        <taxon>Pseudomonadati</taxon>
        <taxon>Pseudomonadota</taxon>
        <taxon>Alphaproteobacteria</taxon>
        <taxon>Rhodospirillales</taxon>
        <taxon>Rhodospirillaceae</taxon>
        <taxon>Ferrovibrio</taxon>
    </lineage>
</organism>
<evidence type="ECO:0000313" key="4">
    <source>
        <dbReference type="Proteomes" id="UP000317496"/>
    </source>
</evidence>
<evidence type="ECO:0008006" key="5">
    <source>
        <dbReference type="Google" id="ProtNLM"/>
    </source>
</evidence>
<feature type="chain" id="PRO_5021991428" description="Spy/CpxP family protein refolding chaperone" evidence="2">
    <location>
        <begin position="25"/>
        <end position="172"/>
    </location>
</feature>
<dbReference type="RefSeq" id="WP_144069412.1">
    <property type="nucleotide sequence ID" value="NZ_CP041636.1"/>
</dbReference>
<dbReference type="Proteomes" id="UP000317496">
    <property type="component" value="Chromosome"/>
</dbReference>
<feature type="compositionally biased region" description="Polar residues" evidence="1">
    <location>
        <begin position="93"/>
        <end position="108"/>
    </location>
</feature>
<dbReference type="OrthoDB" id="7283650at2"/>
<proteinExistence type="predicted"/>
<feature type="compositionally biased region" description="Basic and acidic residues" evidence="1">
    <location>
        <begin position="82"/>
        <end position="91"/>
    </location>
</feature>